<dbReference type="RefSeq" id="WP_253751787.1">
    <property type="nucleotide sequence ID" value="NZ_JAMZDZ010000001.1"/>
</dbReference>
<protein>
    <submittedName>
        <fullName evidence="2">DUF2268 domain-containing protein</fullName>
    </submittedName>
</protein>
<organism evidence="2 3">
    <name type="scientific">Hamadaea flava</name>
    <dbReference type="NCBI Taxonomy" id="1742688"/>
    <lineage>
        <taxon>Bacteria</taxon>
        <taxon>Bacillati</taxon>
        <taxon>Actinomycetota</taxon>
        <taxon>Actinomycetes</taxon>
        <taxon>Micromonosporales</taxon>
        <taxon>Micromonosporaceae</taxon>
        <taxon>Hamadaea</taxon>
    </lineage>
</organism>
<evidence type="ECO:0000313" key="2">
    <source>
        <dbReference type="EMBL" id="MFC4133087.1"/>
    </source>
</evidence>
<keyword evidence="3" id="KW-1185">Reference proteome</keyword>
<gene>
    <name evidence="2" type="ORF">ACFOZ4_20940</name>
</gene>
<comment type="caution">
    <text evidence="2">The sequence shown here is derived from an EMBL/GenBank/DDBJ whole genome shotgun (WGS) entry which is preliminary data.</text>
</comment>
<dbReference type="Proteomes" id="UP001595816">
    <property type="component" value="Unassembled WGS sequence"/>
</dbReference>
<dbReference type="Pfam" id="PF10026">
    <property type="entry name" value="DUF2268"/>
    <property type="match status" value="1"/>
</dbReference>
<reference evidence="3" key="1">
    <citation type="journal article" date="2019" name="Int. J. Syst. Evol. Microbiol.">
        <title>The Global Catalogue of Microorganisms (GCM) 10K type strain sequencing project: providing services to taxonomists for standard genome sequencing and annotation.</title>
        <authorList>
            <consortium name="The Broad Institute Genomics Platform"/>
            <consortium name="The Broad Institute Genome Sequencing Center for Infectious Disease"/>
            <person name="Wu L."/>
            <person name="Ma J."/>
        </authorList>
    </citation>
    <scope>NUCLEOTIDE SEQUENCE [LARGE SCALE GENOMIC DNA]</scope>
    <source>
        <strain evidence="3">CGMCC 4.7289</strain>
    </source>
</reference>
<dbReference type="EMBL" id="JBHSAY010000009">
    <property type="protein sequence ID" value="MFC4133087.1"/>
    <property type="molecule type" value="Genomic_DNA"/>
</dbReference>
<dbReference type="InterPro" id="IPR018728">
    <property type="entry name" value="DUF2268"/>
</dbReference>
<sequence length="282" mass="30349">MKITVMDTPQTMLEILARPLPERADALRGLIAPMYEHVPLPGDPVDLHHQGGGFRIDADDQRYLPALTRLVSEDVVGQITAALERASEALCGWKQPDEVKVLFVLGNPDDEHLMKVAGGYYGMGGAPGWLYLIGWPSDEVVGRIAYCAVHELHHQIRYQNVPWTPMVGEHVVSEGLAEAFVRELAGPAAMGPWSTMVTGDSLEDAYAKTVAAFEITGYDKTTAYVLGDTTARKFGAEPVGIPDMAGYAVGLRIVDAHLKATGLSVAQSTALTGPEILARATS</sequence>
<name>A0ABV8LQ42_9ACTN</name>
<evidence type="ECO:0000313" key="3">
    <source>
        <dbReference type="Proteomes" id="UP001595816"/>
    </source>
</evidence>
<feature type="domain" description="DUF2268" evidence="1">
    <location>
        <begin position="83"/>
        <end position="277"/>
    </location>
</feature>
<evidence type="ECO:0000259" key="1">
    <source>
        <dbReference type="Pfam" id="PF10026"/>
    </source>
</evidence>
<accession>A0ABV8LQ42</accession>
<proteinExistence type="predicted"/>